<protein>
    <submittedName>
        <fullName evidence="3">Mannose-1-phosphate guanylyltransferase</fullName>
    </submittedName>
</protein>
<keyword evidence="3" id="KW-0548">Nucleotidyltransferase</keyword>
<dbReference type="InterPro" id="IPR054566">
    <property type="entry name" value="ManC/GMP-like_b-helix"/>
</dbReference>
<dbReference type="CDD" id="cd02509">
    <property type="entry name" value="GDP-M1P_Guanylyltransferase"/>
    <property type="match status" value="1"/>
</dbReference>
<evidence type="ECO:0000259" key="2">
    <source>
        <dbReference type="Pfam" id="PF22640"/>
    </source>
</evidence>
<dbReference type="InterPro" id="IPR005835">
    <property type="entry name" value="NTP_transferase_dom"/>
</dbReference>
<feature type="domain" description="Nucleotidyl transferase" evidence="1">
    <location>
        <begin position="9"/>
        <end position="268"/>
    </location>
</feature>
<dbReference type="GO" id="GO:0004475">
    <property type="term" value="F:mannose-1-phosphate guanylyltransferase (GTP) activity"/>
    <property type="evidence" value="ECO:0007669"/>
    <property type="project" value="InterPro"/>
</dbReference>
<evidence type="ECO:0000313" key="4">
    <source>
        <dbReference type="Proteomes" id="UP001139366"/>
    </source>
</evidence>
<dbReference type="Pfam" id="PF00483">
    <property type="entry name" value="NTP_transferase"/>
    <property type="match status" value="1"/>
</dbReference>
<dbReference type="Pfam" id="PF22640">
    <property type="entry name" value="ManC_GMP_beta-helix"/>
    <property type="match status" value="1"/>
</dbReference>
<dbReference type="PANTHER" id="PTHR46390">
    <property type="entry name" value="MANNOSE-1-PHOSPHATE GUANYLYLTRANSFERASE"/>
    <property type="match status" value="1"/>
</dbReference>
<dbReference type="AlphaFoldDB" id="A0A9X1KP05"/>
<evidence type="ECO:0000259" key="1">
    <source>
        <dbReference type="Pfam" id="PF00483"/>
    </source>
</evidence>
<dbReference type="EMBL" id="JAINUY010000001">
    <property type="protein sequence ID" value="MBZ4033592.1"/>
    <property type="molecule type" value="Genomic_DNA"/>
</dbReference>
<name>A0A9X1KP05_9FLAO</name>
<sequence length="333" mass="37508">MGINKVTHVVLTGGVGSRLWPLSRKTLPKQYLDLFDGQSLFEKTVARNLEISDKTIVVGNIENYKMSNAIMSKFDRPFIHIIEALPRNTAAAIAFAAFASESDDVLLITPSDHIIDGDDLYNDALQKAILLANQDYLVTFGIKPTKPETGYGYIEFENENVIAFHEKPNLETATTYLQNGNYFWNSGLFCFKAGKFLAELESQEPEVYWASKTAWEENKEGFLDYELSLNIPSISIDYAVMERSGDIKVVPAHFEWSDLGSFESVYDYLVQKGHPIDTNRNIVIGTSMHTTFIGVKNCILIYTTDALMVLQKENSQEVKQVYQQLESIASPLL</sequence>
<dbReference type="InterPro" id="IPR051161">
    <property type="entry name" value="Mannose-6P_isomerase_type2"/>
</dbReference>
<organism evidence="3 4">
    <name type="scientific">Flavobacterium potami</name>
    <dbReference type="NCBI Taxonomy" id="2872310"/>
    <lineage>
        <taxon>Bacteria</taxon>
        <taxon>Pseudomonadati</taxon>
        <taxon>Bacteroidota</taxon>
        <taxon>Flavobacteriia</taxon>
        <taxon>Flavobacteriales</taxon>
        <taxon>Flavobacteriaceae</taxon>
        <taxon>Flavobacterium</taxon>
    </lineage>
</organism>
<dbReference type="Proteomes" id="UP001139366">
    <property type="component" value="Unassembled WGS sequence"/>
</dbReference>
<keyword evidence="3" id="KW-0808">Transferase</keyword>
<gene>
    <name evidence="3" type="ORF">K6T82_02370</name>
</gene>
<reference evidence="3 4" key="1">
    <citation type="journal article" date="2023" name="Antonie Van Leeuwenhoek">
        <title>Flavobacterium potami sp. nov., a multi-metal resistance genes harbouring bacterium isolated from shallow river silt.</title>
        <authorList>
            <person name="Li S."/>
            <person name="Mao S."/>
            <person name="Mu W."/>
            <person name="Guo B."/>
            <person name="Li C."/>
            <person name="Zhu Q."/>
            <person name="Hou X."/>
            <person name="Zhao Y."/>
            <person name="Wei S."/>
            <person name="Liu H."/>
            <person name="Liu A."/>
        </authorList>
    </citation>
    <scope>NUCLEOTIDE SEQUENCE [LARGE SCALE GENOMIC DNA]</scope>
    <source>
        <strain evidence="3 4">17A</strain>
    </source>
</reference>
<dbReference type="InterPro" id="IPR029044">
    <property type="entry name" value="Nucleotide-diphossugar_trans"/>
</dbReference>
<accession>A0A9X1KP05</accession>
<dbReference type="SUPFAM" id="SSF159283">
    <property type="entry name" value="Guanosine diphospho-D-mannose pyrophosphorylase/mannose-6-phosphate isomerase linker domain"/>
    <property type="match status" value="1"/>
</dbReference>
<evidence type="ECO:0000313" key="3">
    <source>
        <dbReference type="EMBL" id="MBZ4033592.1"/>
    </source>
</evidence>
<dbReference type="RefSeq" id="WP_223704409.1">
    <property type="nucleotide sequence ID" value="NZ_JAINUY010000001.1"/>
</dbReference>
<dbReference type="InterPro" id="IPR049577">
    <property type="entry name" value="GMPP_N"/>
</dbReference>
<dbReference type="Gene3D" id="3.90.550.10">
    <property type="entry name" value="Spore Coat Polysaccharide Biosynthesis Protein SpsA, Chain A"/>
    <property type="match status" value="1"/>
</dbReference>
<dbReference type="PANTHER" id="PTHR46390:SF1">
    <property type="entry name" value="MANNOSE-1-PHOSPHATE GUANYLYLTRANSFERASE"/>
    <property type="match status" value="1"/>
</dbReference>
<comment type="caution">
    <text evidence="3">The sequence shown here is derived from an EMBL/GenBank/DDBJ whole genome shotgun (WGS) entry which is preliminary data.</text>
</comment>
<dbReference type="SUPFAM" id="SSF53448">
    <property type="entry name" value="Nucleotide-diphospho-sugar transferases"/>
    <property type="match status" value="1"/>
</dbReference>
<proteinExistence type="predicted"/>
<feature type="domain" description="MannoseP isomerase/GMP-like beta-helix" evidence="2">
    <location>
        <begin position="276"/>
        <end position="325"/>
    </location>
</feature>
<keyword evidence="4" id="KW-1185">Reference proteome</keyword>
<dbReference type="GO" id="GO:0009298">
    <property type="term" value="P:GDP-mannose biosynthetic process"/>
    <property type="evidence" value="ECO:0007669"/>
    <property type="project" value="TreeGrafter"/>
</dbReference>